<accession>A0ABQ3I4T6</accession>
<feature type="compositionally biased region" description="Basic residues" evidence="1">
    <location>
        <begin position="1"/>
        <end position="11"/>
    </location>
</feature>
<dbReference type="EMBL" id="BNAG01000001">
    <property type="protein sequence ID" value="GHE57803.1"/>
    <property type="molecule type" value="Genomic_DNA"/>
</dbReference>
<name>A0ABQ3I4T6_9BACT</name>
<dbReference type="Proteomes" id="UP000658258">
    <property type="component" value="Unassembled WGS sequence"/>
</dbReference>
<keyword evidence="3" id="KW-1185">Reference proteome</keyword>
<evidence type="ECO:0000313" key="3">
    <source>
        <dbReference type="Proteomes" id="UP000658258"/>
    </source>
</evidence>
<feature type="compositionally biased region" description="Basic and acidic residues" evidence="1">
    <location>
        <begin position="12"/>
        <end position="27"/>
    </location>
</feature>
<comment type="caution">
    <text evidence="2">The sequence shown here is derived from an EMBL/GenBank/DDBJ whole genome shotgun (WGS) entry which is preliminary data.</text>
</comment>
<evidence type="ECO:0000256" key="1">
    <source>
        <dbReference type="SAM" id="MobiDB-lite"/>
    </source>
</evidence>
<reference evidence="3" key="1">
    <citation type="journal article" date="2019" name="Int. J. Syst. Evol. Microbiol.">
        <title>The Global Catalogue of Microorganisms (GCM) 10K type strain sequencing project: providing services to taxonomists for standard genome sequencing and annotation.</title>
        <authorList>
            <consortium name="The Broad Institute Genomics Platform"/>
            <consortium name="The Broad Institute Genome Sequencing Center for Infectious Disease"/>
            <person name="Wu L."/>
            <person name="Ma J."/>
        </authorList>
    </citation>
    <scope>NUCLEOTIDE SEQUENCE [LARGE SCALE GENOMIC DNA]</scope>
    <source>
        <strain evidence="3">CGMCC 1.15111</strain>
    </source>
</reference>
<feature type="region of interest" description="Disordered" evidence="1">
    <location>
        <begin position="1"/>
        <end position="31"/>
    </location>
</feature>
<dbReference type="RefSeq" id="WP_189629301.1">
    <property type="nucleotide sequence ID" value="NZ_BNAG01000001.1"/>
</dbReference>
<organism evidence="2 3">
    <name type="scientific">Roseivirga thermotolerans</name>
    <dbReference type="NCBI Taxonomy" id="1758176"/>
    <lineage>
        <taxon>Bacteria</taxon>
        <taxon>Pseudomonadati</taxon>
        <taxon>Bacteroidota</taxon>
        <taxon>Cytophagia</taxon>
        <taxon>Cytophagales</taxon>
        <taxon>Roseivirgaceae</taxon>
        <taxon>Roseivirga</taxon>
    </lineage>
</organism>
<evidence type="ECO:0000313" key="2">
    <source>
        <dbReference type="EMBL" id="GHE57803.1"/>
    </source>
</evidence>
<proteinExistence type="predicted"/>
<protein>
    <submittedName>
        <fullName evidence="2">Uncharacterized protein</fullName>
    </submittedName>
</protein>
<gene>
    <name evidence="2" type="ORF">GCM10011340_11100</name>
</gene>
<sequence>MAKSKMKALSKKLKEKEKESKVKHYTADNDSLDFGGLPKDRDLKKNIGCGG</sequence>